<keyword evidence="3" id="KW-1185">Reference proteome</keyword>
<comment type="caution">
    <text evidence="2">The sequence shown here is derived from an EMBL/GenBank/DDBJ whole genome shotgun (WGS) entry which is preliminary data.</text>
</comment>
<evidence type="ECO:0000256" key="1">
    <source>
        <dbReference type="SAM" id="MobiDB-lite"/>
    </source>
</evidence>
<accession>A0A4C1SES7</accession>
<reference evidence="2 3" key="1">
    <citation type="journal article" date="2019" name="Commun. Biol.">
        <title>The bagworm genome reveals a unique fibroin gene that provides high tensile strength.</title>
        <authorList>
            <person name="Kono N."/>
            <person name="Nakamura H."/>
            <person name="Ohtoshi R."/>
            <person name="Tomita M."/>
            <person name="Numata K."/>
            <person name="Arakawa K."/>
        </authorList>
    </citation>
    <scope>NUCLEOTIDE SEQUENCE [LARGE SCALE GENOMIC DNA]</scope>
</reference>
<evidence type="ECO:0000313" key="3">
    <source>
        <dbReference type="Proteomes" id="UP000299102"/>
    </source>
</evidence>
<dbReference type="EMBL" id="BGZK01000003">
    <property type="protein sequence ID" value="GBO99609.1"/>
    <property type="molecule type" value="Genomic_DNA"/>
</dbReference>
<organism evidence="2 3">
    <name type="scientific">Eumeta variegata</name>
    <name type="common">Bagworm moth</name>
    <name type="synonym">Eumeta japonica</name>
    <dbReference type="NCBI Taxonomy" id="151549"/>
    <lineage>
        <taxon>Eukaryota</taxon>
        <taxon>Metazoa</taxon>
        <taxon>Ecdysozoa</taxon>
        <taxon>Arthropoda</taxon>
        <taxon>Hexapoda</taxon>
        <taxon>Insecta</taxon>
        <taxon>Pterygota</taxon>
        <taxon>Neoptera</taxon>
        <taxon>Endopterygota</taxon>
        <taxon>Lepidoptera</taxon>
        <taxon>Glossata</taxon>
        <taxon>Ditrysia</taxon>
        <taxon>Tineoidea</taxon>
        <taxon>Psychidae</taxon>
        <taxon>Oiketicinae</taxon>
        <taxon>Eumeta</taxon>
    </lineage>
</organism>
<dbReference type="AlphaFoldDB" id="A0A4C1SES7"/>
<name>A0A4C1SES7_EUMVA</name>
<evidence type="ECO:0000313" key="2">
    <source>
        <dbReference type="EMBL" id="GBO99609.1"/>
    </source>
</evidence>
<feature type="region of interest" description="Disordered" evidence="1">
    <location>
        <begin position="49"/>
        <end position="80"/>
    </location>
</feature>
<protein>
    <submittedName>
        <fullName evidence="2">Uncharacterized protein</fullName>
    </submittedName>
</protein>
<dbReference type="OrthoDB" id="10566635at2759"/>
<dbReference type="Proteomes" id="UP000299102">
    <property type="component" value="Unassembled WGS sequence"/>
</dbReference>
<proteinExistence type="predicted"/>
<gene>
    <name evidence="2" type="ORF">EVAR_744_1</name>
</gene>
<sequence length="190" mass="20216">MVVYQSLFTVRLCSKATVTYPVLLKKEAIIRLGASLVSLFGVRPAAVSPADANASSDCAGSGGGSGSRGRRPHTAWTSHHEQVFDCGGRHRRRRSPAVVYSAAVVRQGLGPRLPAAIHQRDAVLDRSPFAQGVAAAGRGLAHNAHRRAPDEHRVGVDRLLLRPRSPRSGAGAPARTGWAICRGHTPTAYH</sequence>